<dbReference type="Proteomes" id="UP001177021">
    <property type="component" value="Unassembled WGS sequence"/>
</dbReference>
<reference evidence="1" key="1">
    <citation type="submission" date="2023-10" db="EMBL/GenBank/DDBJ databases">
        <authorList>
            <person name="Rodriguez Cubillos JULIANA M."/>
            <person name="De Vega J."/>
        </authorList>
    </citation>
    <scope>NUCLEOTIDE SEQUENCE</scope>
</reference>
<sequence>MKVRSSVKKMCEYCRTIKRKGRVYIMCTANPKHKQRQGMSTFANDASSHQPSVDISPSSATQEIKPIYTLRTGLASIVPQRHSLSMLYGWRVGLASILSKK</sequence>
<accession>A0ACB0IS58</accession>
<name>A0ACB0IS58_TRIPR</name>
<gene>
    <name evidence="1" type="ORF">MILVUS5_LOCUS5574</name>
</gene>
<evidence type="ECO:0000313" key="1">
    <source>
        <dbReference type="EMBL" id="CAJ2634760.1"/>
    </source>
</evidence>
<dbReference type="EMBL" id="CASHSV030000002">
    <property type="protein sequence ID" value="CAJ2634760.1"/>
    <property type="molecule type" value="Genomic_DNA"/>
</dbReference>
<evidence type="ECO:0000313" key="2">
    <source>
        <dbReference type="Proteomes" id="UP001177021"/>
    </source>
</evidence>
<proteinExistence type="predicted"/>
<keyword evidence="2" id="KW-1185">Reference proteome</keyword>
<organism evidence="1 2">
    <name type="scientific">Trifolium pratense</name>
    <name type="common">Red clover</name>
    <dbReference type="NCBI Taxonomy" id="57577"/>
    <lineage>
        <taxon>Eukaryota</taxon>
        <taxon>Viridiplantae</taxon>
        <taxon>Streptophyta</taxon>
        <taxon>Embryophyta</taxon>
        <taxon>Tracheophyta</taxon>
        <taxon>Spermatophyta</taxon>
        <taxon>Magnoliopsida</taxon>
        <taxon>eudicotyledons</taxon>
        <taxon>Gunneridae</taxon>
        <taxon>Pentapetalae</taxon>
        <taxon>rosids</taxon>
        <taxon>fabids</taxon>
        <taxon>Fabales</taxon>
        <taxon>Fabaceae</taxon>
        <taxon>Papilionoideae</taxon>
        <taxon>50 kb inversion clade</taxon>
        <taxon>NPAAA clade</taxon>
        <taxon>Hologalegina</taxon>
        <taxon>IRL clade</taxon>
        <taxon>Trifolieae</taxon>
        <taxon>Trifolium</taxon>
    </lineage>
</organism>
<protein>
    <submittedName>
        <fullName evidence="1">Uncharacterized protein</fullName>
    </submittedName>
</protein>
<comment type="caution">
    <text evidence="1">The sequence shown here is derived from an EMBL/GenBank/DDBJ whole genome shotgun (WGS) entry which is preliminary data.</text>
</comment>